<evidence type="ECO:0000313" key="12">
    <source>
        <dbReference type="Proteomes" id="UP000427373"/>
    </source>
</evidence>
<accession>A0A650CIY4</accession>
<comment type="subcellular location">
    <subcellularLocation>
        <location evidence="1">Membrane</location>
        <topology evidence="1">Multi-pass membrane protein</topology>
    </subcellularLocation>
</comment>
<dbReference type="SUPFAM" id="SSF160240">
    <property type="entry name" value="Cation efflux protein cytoplasmic domain-like"/>
    <property type="match status" value="1"/>
</dbReference>
<dbReference type="InterPro" id="IPR058533">
    <property type="entry name" value="Cation_efflux_TM"/>
</dbReference>
<feature type="transmembrane region" description="Helical" evidence="8">
    <location>
        <begin position="7"/>
        <end position="27"/>
    </location>
</feature>
<dbReference type="KEGG" id="soh:D1869_11570"/>
<comment type="similarity">
    <text evidence="2">Belongs to the cation diffusion facilitator (CDF) transporter (TC 2.A.4) family. SLC30A subfamily.</text>
</comment>
<dbReference type="SUPFAM" id="SSF161111">
    <property type="entry name" value="Cation efflux protein transmembrane domain-like"/>
    <property type="match status" value="1"/>
</dbReference>
<dbReference type="Pfam" id="PF01545">
    <property type="entry name" value="Cation_efflux"/>
    <property type="match status" value="1"/>
</dbReference>
<evidence type="ECO:0000256" key="6">
    <source>
        <dbReference type="ARBA" id="ARBA00022989"/>
    </source>
</evidence>
<organism evidence="11 12">
    <name type="scientific">Sulfurisphaera ohwakuensis</name>
    <dbReference type="NCBI Taxonomy" id="69656"/>
    <lineage>
        <taxon>Archaea</taxon>
        <taxon>Thermoproteota</taxon>
        <taxon>Thermoprotei</taxon>
        <taxon>Sulfolobales</taxon>
        <taxon>Sulfolobaceae</taxon>
        <taxon>Sulfurisphaera</taxon>
    </lineage>
</organism>
<dbReference type="GO" id="GO:0006882">
    <property type="term" value="P:intracellular zinc ion homeostasis"/>
    <property type="evidence" value="ECO:0007669"/>
    <property type="project" value="TreeGrafter"/>
</dbReference>
<evidence type="ECO:0000256" key="4">
    <source>
        <dbReference type="ARBA" id="ARBA00022692"/>
    </source>
</evidence>
<feature type="transmembrane region" description="Helical" evidence="8">
    <location>
        <begin position="154"/>
        <end position="174"/>
    </location>
</feature>
<dbReference type="Gene3D" id="1.20.1510.10">
    <property type="entry name" value="Cation efflux protein transmembrane domain"/>
    <property type="match status" value="1"/>
</dbReference>
<dbReference type="NCBIfam" id="TIGR01297">
    <property type="entry name" value="CDF"/>
    <property type="match status" value="1"/>
</dbReference>
<dbReference type="InterPro" id="IPR036837">
    <property type="entry name" value="Cation_efflux_CTD_sf"/>
</dbReference>
<proteinExistence type="inferred from homology"/>
<evidence type="ECO:0000259" key="9">
    <source>
        <dbReference type="Pfam" id="PF01545"/>
    </source>
</evidence>
<keyword evidence="12" id="KW-1185">Reference proteome</keyword>
<dbReference type="Proteomes" id="UP000427373">
    <property type="component" value="Chromosome"/>
</dbReference>
<dbReference type="AlphaFoldDB" id="A0A650CIY4"/>
<gene>
    <name evidence="11" type="ORF">D1869_11570</name>
</gene>
<dbReference type="PANTHER" id="PTHR45820">
    <property type="entry name" value="FI23527P1"/>
    <property type="match status" value="1"/>
</dbReference>
<dbReference type="GO" id="GO:0005385">
    <property type="term" value="F:zinc ion transmembrane transporter activity"/>
    <property type="evidence" value="ECO:0007669"/>
    <property type="project" value="TreeGrafter"/>
</dbReference>
<keyword evidence="4 8" id="KW-0812">Transmembrane</keyword>
<feature type="domain" description="Cation efflux protein cytoplasmic" evidence="10">
    <location>
        <begin position="205"/>
        <end position="262"/>
    </location>
</feature>
<reference evidence="11 12" key="1">
    <citation type="submission" date="2019-10" db="EMBL/GenBank/DDBJ databases">
        <title>Genome Sequences from Six Type Strain Members of the Archaeal Family Sulfolobaceae: Acidianus ambivalens, Acidianus infernus, Metallosphaera prunae, Stygiolobus azoricus, Sulfolobus metallicus, and Sulfurisphaera ohwakuensis.</title>
        <authorList>
            <person name="Counts J.A."/>
            <person name="Kelly R.M."/>
        </authorList>
    </citation>
    <scope>NUCLEOTIDE SEQUENCE [LARGE SCALE GENOMIC DNA]</scope>
    <source>
        <strain evidence="11 12">TA-1</strain>
    </source>
</reference>
<protein>
    <submittedName>
        <fullName evidence="11">Cation diffusion facilitator family transporter</fullName>
    </submittedName>
</protein>
<feature type="transmembrane region" description="Helical" evidence="8">
    <location>
        <begin position="69"/>
        <end position="91"/>
    </location>
</feature>
<keyword evidence="6 8" id="KW-1133">Transmembrane helix</keyword>
<sequence>MMKRAVIIYWIIFVAFLIPFILGKNVIALAESFHDLIDALTITFSYYVTRIVNNSSSVYTYGLHRLEVLSAVINLMIIIFGSIFTLYLSLIFSSGEYSLLTIILSMIVIPLLLSIENEDEKDFNKKSVVLHSLFDVLSYIIGVFVLIIYQITSINIVILLGVISIVILSIFMSINPLKQSFLIMLEGSPINTNELEKDLKGINPGVHHIHVWAICGHIKVATIHVEVNENMTVKEIDVEREKIQRFLKEKYDIDHVTIQFESKKVD</sequence>
<feature type="domain" description="Cation efflux protein transmembrane" evidence="9">
    <location>
        <begin position="4"/>
        <end position="184"/>
    </location>
</feature>
<evidence type="ECO:0000256" key="7">
    <source>
        <dbReference type="ARBA" id="ARBA00023136"/>
    </source>
</evidence>
<dbReference type="Pfam" id="PF16916">
    <property type="entry name" value="ZT_dimer"/>
    <property type="match status" value="1"/>
</dbReference>
<feature type="transmembrane region" description="Helical" evidence="8">
    <location>
        <begin position="97"/>
        <end position="115"/>
    </location>
</feature>
<evidence type="ECO:0000256" key="8">
    <source>
        <dbReference type="SAM" id="Phobius"/>
    </source>
</evidence>
<dbReference type="EMBL" id="CP045484">
    <property type="protein sequence ID" value="QGR17743.1"/>
    <property type="molecule type" value="Genomic_DNA"/>
</dbReference>
<name>A0A650CIY4_SULOH</name>
<dbReference type="GO" id="GO:0016020">
    <property type="term" value="C:membrane"/>
    <property type="evidence" value="ECO:0007669"/>
    <property type="project" value="UniProtKB-SubCell"/>
</dbReference>
<evidence type="ECO:0000256" key="5">
    <source>
        <dbReference type="ARBA" id="ARBA00022833"/>
    </source>
</evidence>
<evidence type="ECO:0000256" key="2">
    <source>
        <dbReference type="ARBA" id="ARBA00008873"/>
    </source>
</evidence>
<evidence type="ECO:0000259" key="10">
    <source>
        <dbReference type="Pfam" id="PF16916"/>
    </source>
</evidence>
<keyword evidence="3" id="KW-0813">Transport</keyword>
<dbReference type="PANTHER" id="PTHR45820:SF4">
    <property type="entry name" value="ZINC TRANSPORTER 63C, ISOFORM F"/>
    <property type="match status" value="1"/>
</dbReference>
<evidence type="ECO:0000256" key="1">
    <source>
        <dbReference type="ARBA" id="ARBA00004141"/>
    </source>
</evidence>
<feature type="transmembrane region" description="Helical" evidence="8">
    <location>
        <begin position="127"/>
        <end position="148"/>
    </location>
</feature>
<dbReference type="InterPro" id="IPR002524">
    <property type="entry name" value="Cation_efflux"/>
</dbReference>
<dbReference type="InterPro" id="IPR027470">
    <property type="entry name" value="Cation_efflux_CTD"/>
</dbReference>
<dbReference type="Gene3D" id="3.30.70.1350">
    <property type="entry name" value="Cation efflux protein, cytoplasmic domain"/>
    <property type="match status" value="1"/>
</dbReference>
<keyword evidence="7 8" id="KW-0472">Membrane</keyword>
<evidence type="ECO:0000256" key="3">
    <source>
        <dbReference type="ARBA" id="ARBA00022448"/>
    </source>
</evidence>
<keyword evidence="5" id="KW-0862">Zinc</keyword>
<dbReference type="GO" id="GO:0010312">
    <property type="term" value="P:detoxification of zinc ion"/>
    <property type="evidence" value="ECO:0007669"/>
    <property type="project" value="TreeGrafter"/>
</dbReference>
<evidence type="ECO:0000313" key="11">
    <source>
        <dbReference type="EMBL" id="QGR17743.1"/>
    </source>
</evidence>
<dbReference type="InterPro" id="IPR027469">
    <property type="entry name" value="Cation_efflux_TMD_sf"/>
</dbReference>